<reference evidence="1" key="1">
    <citation type="submission" date="2016-11" db="UniProtKB">
        <authorList>
            <consortium name="WormBaseParasite"/>
        </authorList>
    </citation>
    <scope>IDENTIFICATION</scope>
    <source>
        <strain evidence="1">pt0022</strain>
    </source>
</reference>
<proteinExistence type="predicted"/>
<organism evidence="1">
    <name type="scientific">Wuchereria bancrofti</name>
    <dbReference type="NCBI Taxonomy" id="6293"/>
    <lineage>
        <taxon>Eukaryota</taxon>
        <taxon>Metazoa</taxon>
        <taxon>Ecdysozoa</taxon>
        <taxon>Nematoda</taxon>
        <taxon>Chromadorea</taxon>
        <taxon>Rhabditida</taxon>
        <taxon>Spirurina</taxon>
        <taxon>Spiruromorpha</taxon>
        <taxon>Filarioidea</taxon>
        <taxon>Onchocercidae</taxon>
        <taxon>Wuchereria</taxon>
    </lineage>
</organism>
<evidence type="ECO:0000313" key="1">
    <source>
        <dbReference type="WBParaSite" id="maker-PairedContig_6014-snap-gene-0.6-mRNA-1"/>
    </source>
</evidence>
<name>A0A1I8EYA3_WUCBA</name>
<sequence length="215" mass="24652">GLLASAGGEDGGIAAIANGQKKLSRSSLDEQSLLLGSPLVENSQVRFMTNANFGFVAVGKDKTSLTQTMSIVMKVKMLGGRNWKKRYNETSDIEDIAVLPYQRWIRQQLELGNEFLITEDPQICESSFRFETTSAVYILYMKWFISSTTNATYDYKGYKGVEYGVFLNPQAHKFKIRVFDNKIQCRLNFNYCNLLIPEFDIRWMQLKLFNLETFN</sequence>
<dbReference type="AlphaFoldDB" id="A0A1I8EYA3"/>
<protein>
    <submittedName>
        <fullName evidence="1">Uncharacterized protein</fullName>
    </submittedName>
</protein>
<dbReference type="WBParaSite" id="maker-PairedContig_6014-snap-gene-0.6-mRNA-1">
    <property type="protein sequence ID" value="maker-PairedContig_6014-snap-gene-0.6-mRNA-1"/>
    <property type="gene ID" value="maker-PairedContig_6014-snap-gene-0.6"/>
</dbReference>
<dbReference type="STRING" id="6293.A0A1I8EYA3"/>
<accession>A0A1I8EYA3</accession>